<keyword evidence="11" id="KW-0969">Cilium</keyword>
<evidence type="ECO:0000259" key="10">
    <source>
        <dbReference type="Pfam" id="PF02108"/>
    </source>
</evidence>
<keyword evidence="11" id="KW-0282">Flagellum</keyword>
<feature type="domain" description="Flagellar assembly protein FliH/Type III secretion system HrpE" evidence="10">
    <location>
        <begin position="108"/>
        <end position="237"/>
    </location>
</feature>
<dbReference type="NCBIfam" id="TIGR03825">
    <property type="entry name" value="FliH_bacil"/>
    <property type="match status" value="1"/>
</dbReference>
<dbReference type="Proteomes" id="UP000199474">
    <property type="component" value="Unassembled WGS sequence"/>
</dbReference>
<dbReference type="PANTHER" id="PTHR34982">
    <property type="entry name" value="YOP PROTEINS TRANSLOCATION PROTEIN L"/>
    <property type="match status" value="1"/>
</dbReference>
<comment type="similarity">
    <text evidence="2">Belongs to the FliH family.</text>
</comment>
<evidence type="ECO:0000313" key="12">
    <source>
        <dbReference type="Proteomes" id="UP000199474"/>
    </source>
</evidence>
<keyword evidence="6" id="KW-1006">Bacterial flagellum protein export</keyword>
<dbReference type="GO" id="GO:0044781">
    <property type="term" value="P:bacterial-type flagellum organization"/>
    <property type="evidence" value="ECO:0007669"/>
    <property type="project" value="UniProtKB-KW"/>
</dbReference>
<evidence type="ECO:0000256" key="7">
    <source>
        <dbReference type="NCBIfam" id="TIGR03825"/>
    </source>
</evidence>
<sequence length="250" mass="28585">MSNIDSSQPEYFETRQISIRPINVTSSEQDNDLEEQKLKKPDIDKAYEELQQIKEEQAELINQTRAEIKEARSNWGKEKKQYIEEAKKEGFEAGFQEGKQNGFKQYEQLIAEANSAVKSAGEDYQTLINQSENTILDLAIYTAEKILKGKLDEQPEQFLPLVKSAIEEIHNKSEVSIYLHPSNYQVVTTHKNDLIQFDDSEWKISIYVSDELSEGSCLIVHPYGQIDAGIDTQLNELRQALHEAIMGNAQ</sequence>
<dbReference type="EMBL" id="FOMR01000004">
    <property type="protein sequence ID" value="SFD80655.1"/>
    <property type="molecule type" value="Genomic_DNA"/>
</dbReference>
<evidence type="ECO:0000256" key="5">
    <source>
        <dbReference type="ARBA" id="ARBA00022927"/>
    </source>
</evidence>
<evidence type="ECO:0000256" key="2">
    <source>
        <dbReference type="ARBA" id="ARBA00006602"/>
    </source>
</evidence>
<evidence type="ECO:0000256" key="9">
    <source>
        <dbReference type="SAM" id="MobiDB-lite"/>
    </source>
</evidence>
<dbReference type="AlphaFoldDB" id="A0A1I1VD22"/>
<gene>
    <name evidence="11" type="ORF">SAMN05216238_104162</name>
</gene>
<reference evidence="12" key="1">
    <citation type="submission" date="2016-10" db="EMBL/GenBank/DDBJ databases">
        <authorList>
            <person name="Varghese N."/>
            <person name="Submissions S."/>
        </authorList>
    </citation>
    <scope>NUCLEOTIDE SEQUENCE [LARGE SCALE GENOMIC DNA]</scope>
    <source>
        <strain evidence="12">DSM 22530</strain>
    </source>
</reference>
<proteinExistence type="inferred from homology"/>
<dbReference type="Pfam" id="PF02108">
    <property type="entry name" value="FliH"/>
    <property type="match status" value="1"/>
</dbReference>
<dbReference type="GO" id="GO:0005829">
    <property type="term" value="C:cytosol"/>
    <property type="evidence" value="ECO:0007669"/>
    <property type="project" value="TreeGrafter"/>
</dbReference>
<dbReference type="RefSeq" id="WP_177183369.1">
    <property type="nucleotide sequence ID" value="NZ_FOMR01000004.1"/>
</dbReference>
<comment type="function">
    <text evidence="1">Needed for flagellar regrowth and assembly.</text>
</comment>
<keyword evidence="3" id="KW-0813">Transport</keyword>
<dbReference type="InterPro" id="IPR018035">
    <property type="entry name" value="Flagellar_FliH/T3SS_HrpE"/>
</dbReference>
<dbReference type="GO" id="GO:0015031">
    <property type="term" value="P:protein transport"/>
    <property type="evidence" value="ECO:0007669"/>
    <property type="project" value="UniProtKB-KW"/>
</dbReference>
<evidence type="ECO:0000256" key="1">
    <source>
        <dbReference type="ARBA" id="ARBA00003041"/>
    </source>
</evidence>
<keyword evidence="4" id="KW-1005">Bacterial flagellum biogenesis</keyword>
<keyword evidence="11" id="KW-0966">Cell projection</keyword>
<feature type="region of interest" description="Disordered" evidence="9">
    <location>
        <begin position="1"/>
        <end position="40"/>
    </location>
</feature>
<name>A0A1I1VD22_9BACI</name>
<keyword evidence="12" id="KW-1185">Reference proteome</keyword>
<evidence type="ECO:0000256" key="6">
    <source>
        <dbReference type="ARBA" id="ARBA00023225"/>
    </source>
</evidence>
<dbReference type="PANTHER" id="PTHR34982:SF1">
    <property type="entry name" value="FLAGELLAR ASSEMBLY PROTEIN FLIH"/>
    <property type="match status" value="1"/>
</dbReference>
<feature type="coiled-coil region" evidence="8">
    <location>
        <begin position="43"/>
        <end position="74"/>
    </location>
</feature>
<accession>A0A1I1VD22</accession>
<keyword evidence="5" id="KW-0653">Protein transport</keyword>
<evidence type="ECO:0000256" key="4">
    <source>
        <dbReference type="ARBA" id="ARBA00022795"/>
    </source>
</evidence>
<keyword evidence="8" id="KW-0175">Coiled coil</keyword>
<dbReference type="STRING" id="640948.SAMN05216238_104162"/>
<evidence type="ECO:0000256" key="3">
    <source>
        <dbReference type="ARBA" id="ARBA00022448"/>
    </source>
</evidence>
<evidence type="ECO:0000256" key="8">
    <source>
        <dbReference type="SAM" id="Coils"/>
    </source>
</evidence>
<evidence type="ECO:0000313" key="11">
    <source>
        <dbReference type="EMBL" id="SFD80655.1"/>
    </source>
</evidence>
<organism evidence="11 12">
    <name type="scientific">Lentibacillus persicus</name>
    <dbReference type="NCBI Taxonomy" id="640948"/>
    <lineage>
        <taxon>Bacteria</taxon>
        <taxon>Bacillati</taxon>
        <taxon>Bacillota</taxon>
        <taxon>Bacilli</taxon>
        <taxon>Bacillales</taxon>
        <taxon>Bacillaceae</taxon>
        <taxon>Lentibacillus</taxon>
    </lineage>
</organism>
<protein>
    <recommendedName>
        <fullName evidence="7">Flagellar assembly protein FliH</fullName>
    </recommendedName>
</protein>
<dbReference type="InterPro" id="IPR051472">
    <property type="entry name" value="T3SS_Stator/FliH"/>
</dbReference>
<dbReference type="InterPro" id="IPR022524">
    <property type="entry name" value="FliH_Bacilli"/>
</dbReference>